<dbReference type="OrthoDB" id="6767682at2759"/>
<organism evidence="2 3">
    <name type="scientific">Callosobruchus maculatus</name>
    <name type="common">Southern cowpea weevil</name>
    <name type="synonym">Pulse bruchid</name>
    <dbReference type="NCBI Taxonomy" id="64391"/>
    <lineage>
        <taxon>Eukaryota</taxon>
        <taxon>Metazoa</taxon>
        <taxon>Ecdysozoa</taxon>
        <taxon>Arthropoda</taxon>
        <taxon>Hexapoda</taxon>
        <taxon>Insecta</taxon>
        <taxon>Pterygota</taxon>
        <taxon>Neoptera</taxon>
        <taxon>Endopterygota</taxon>
        <taxon>Coleoptera</taxon>
        <taxon>Polyphaga</taxon>
        <taxon>Cucujiformia</taxon>
        <taxon>Chrysomeloidea</taxon>
        <taxon>Chrysomelidae</taxon>
        <taxon>Bruchinae</taxon>
        <taxon>Bruchini</taxon>
        <taxon>Callosobruchus</taxon>
    </lineage>
</organism>
<dbReference type="Proteomes" id="UP000410492">
    <property type="component" value="Unassembled WGS sequence"/>
</dbReference>
<feature type="region of interest" description="Disordered" evidence="1">
    <location>
        <begin position="1"/>
        <end position="34"/>
    </location>
</feature>
<name>A0A653DT81_CALMS</name>
<protein>
    <submittedName>
        <fullName evidence="2">Uncharacterized protein</fullName>
    </submittedName>
</protein>
<feature type="compositionally biased region" description="Basic and acidic residues" evidence="1">
    <location>
        <begin position="215"/>
        <end position="224"/>
    </location>
</feature>
<dbReference type="AlphaFoldDB" id="A0A653DT81"/>
<dbReference type="EMBL" id="CAACVG010014609">
    <property type="protein sequence ID" value="VEN63429.1"/>
    <property type="molecule type" value="Genomic_DNA"/>
</dbReference>
<feature type="region of interest" description="Disordered" evidence="1">
    <location>
        <begin position="116"/>
        <end position="226"/>
    </location>
</feature>
<evidence type="ECO:0000313" key="3">
    <source>
        <dbReference type="Proteomes" id="UP000410492"/>
    </source>
</evidence>
<gene>
    <name evidence="2" type="ORF">CALMAC_LOCUS20245</name>
</gene>
<evidence type="ECO:0000256" key="1">
    <source>
        <dbReference type="SAM" id="MobiDB-lite"/>
    </source>
</evidence>
<feature type="region of interest" description="Disordered" evidence="1">
    <location>
        <begin position="614"/>
        <end position="755"/>
    </location>
</feature>
<feature type="compositionally biased region" description="Low complexity" evidence="1">
    <location>
        <begin position="136"/>
        <end position="159"/>
    </location>
</feature>
<feature type="compositionally biased region" description="Basic residues" evidence="1">
    <location>
        <begin position="624"/>
        <end position="637"/>
    </location>
</feature>
<evidence type="ECO:0000313" key="2">
    <source>
        <dbReference type="EMBL" id="VEN63429.1"/>
    </source>
</evidence>
<feature type="compositionally biased region" description="Basic and acidic residues" evidence="1">
    <location>
        <begin position="673"/>
        <end position="684"/>
    </location>
</feature>
<sequence length="755" mass="84295">MAETSHLNKTVKDRIDVTNQEQTKDSLLPNSSINSGNIAVKTEQTCEPEVVSYEENIREQTNLDPQQLSLQERACLWKDKLAQHLNAGRTTPEKGLNVGKCGQAIKYIIPKQGKNSYRYTKGKSAGLSEDNQPQQSSANSKNSSTVNTSNNTDDTGNITRTEASESEVEPPRSLSGTTNLFNDTKCQNTNIDKEPDVDKSNTVGESGESAQGEVVRIKQEKDTEPSELTFCDTTGLFKNNQNQYFDAEGNLIEPSDLEQEAQKALEKVNSIFTEPILNSEPFQPVNTVNNELVQVPPLAPLTPMGLTANAGILTPVTVTEDNGVISITPVGDAVKNSFITLDNPFMLDDMIDIKEEPLERYDFDTIGTDEDTISAPETMLQDCELGGTDEYVDIPEFVMVNKTGEDEQNLKQMQPAVLEKKLFGDAGVSGLIGVPIIEGNMLPVQEASPVCSSPGQSRKRMYKKVKMVAAYEKVAPEVVQVRKSYSTYPIRKQHPSYYSNEYLASFFAKNGDYTYDHDYIVNMYHNSVAIVLDSGSGSKKLWFCRLCNNQQWTLKHGEHMLDTHALTTRCAVCDVDMRSPFALNLHVERHTEPCRHCAESVSYGARQAHALKHQAEEQQCTVRPRVHQSVKRRRSSRQHADAEDVPEPTRSPDLPSSNPAQDEVVADTSQRQPLDRLIPDDKMENLFYKTDNESEESDDDDVKADTSYSPTPPPRKRQVRKRSRRKSESPRAVEPSGRLLRSHIKKNQDAKEGVS</sequence>
<keyword evidence="3" id="KW-1185">Reference proteome</keyword>
<feature type="compositionally biased region" description="Acidic residues" evidence="1">
    <location>
        <begin position="693"/>
        <end position="702"/>
    </location>
</feature>
<feature type="compositionally biased region" description="Polar residues" evidence="1">
    <location>
        <begin position="174"/>
        <end position="190"/>
    </location>
</feature>
<feature type="compositionally biased region" description="Basic and acidic residues" evidence="1">
    <location>
        <begin position="746"/>
        <end position="755"/>
    </location>
</feature>
<feature type="compositionally biased region" description="Basic residues" evidence="1">
    <location>
        <begin position="714"/>
        <end position="725"/>
    </location>
</feature>
<accession>A0A653DT81</accession>
<reference evidence="2 3" key="1">
    <citation type="submission" date="2019-01" db="EMBL/GenBank/DDBJ databases">
        <authorList>
            <person name="Sayadi A."/>
        </authorList>
    </citation>
    <scope>NUCLEOTIDE SEQUENCE [LARGE SCALE GENOMIC DNA]</scope>
</reference>
<proteinExistence type="predicted"/>